<dbReference type="STRING" id="243061.AWC25_16635"/>
<dbReference type="PRINTS" id="PR00455">
    <property type="entry name" value="HTHTETR"/>
</dbReference>
<dbReference type="Pfam" id="PF00440">
    <property type="entry name" value="TetR_N"/>
    <property type="match status" value="1"/>
</dbReference>
<dbReference type="PANTHER" id="PTHR30055:SF151">
    <property type="entry name" value="TRANSCRIPTIONAL REGULATORY PROTEIN"/>
    <property type="match status" value="1"/>
</dbReference>
<dbReference type="Gene3D" id="1.10.357.10">
    <property type="entry name" value="Tetracycline Repressor, domain 2"/>
    <property type="match status" value="1"/>
</dbReference>
<dbReference type="InterPro" id="IPR003012">
    <property type="entry name" value="Tet_transcr_reg_TetR"/>
</dbReference>
<proteinExistence type="predicted"/>
<accession>A0A1E3SNY6</accession>
<name>A0A1E3SNY6_9MYCO</name>
<dbReference type="PANTHER" id="PTHR30055">
    <property type="entry name" value="HTH-TYPE TRANSCRIPTIONAL REGULATOR RUTR"/>
    <property type="match status" value="1"/>
</dbReference>
<dbReference type="GO" id="GO:0046677">
    <property type="term" value="P:response to antibiotic"/>
    <property type="evidence" value="ECO:0007669"/>
    <property type="project" value="InterPro"/>
</dbReference>
<feature type="domain" description="HTH tetR-type" evidence="6">
    <location>
        <begin position="8"/>
        <end position="68"/>
    </location>
</feature>
<comment type="caution">
    <text evidence="7">The sequence shown here is derived from an EMBL/GenBank/DDBJ whole genome shotgun (WGS) entry which is preliminary data.</text>
</comment>
<dbReference type="GO" id="GO:0003700">
    <property type="term" value="F:DNA-binding transcription factor activity"/>
    <property type="evidence" value="ECO:0007669"/>
    <property type="project" value="TreeGrafter"/>
</dbReference>
<dbReference type="SUPFAM" id="SSF48498">
    <property type="entry name" value="Tetracyclin repressor-like, C-terminal domain"/>
    <property type="match status" value="1"/>
</dbReference>
<dbReference type="AlphaFoldDB" id="A0A1E3SNY6"/>
<dbReference type="Proteomes" id="UP000094224">
    <property type="component" value="Unassembled WGS sequence"/>
</dbReference>
<dbReference type="EMBL" id="MIHC01000039">
    <property type="protein sequence ID" value="ODR03867.1"/>
    <property type="molecule type" value="Genomic_DNA"/>
</dbReference>
<dbReference type="InterPro" id="IPR023772">
    <property type="entry name" value="DNA-bd_HTH_TetR-type_CS"/>
</dbReference>
<dbReference type="RefSeq" id="WP_069401991.1">
    <property type="nucleotide sequence ID" value="NZ_JACKTB010000106.1"/>
</dbReference>
<sequence length="215" mass="23417">MARPRKPLISRRRALETALRIIDEKGLDSLSIRGLGEELGVNGASLYHHFSNKEEILVGATELALSEVLTMPEPGTSWRTWLAELSRRYRDALAAHPAVVPVVMRRREVGWGSPQYEAAATRLLEEGVPSAAVMPLLDAVELFILGSALHQASDASNPDRTLGPMGPVMTKVVAEAGLSAEELFDVVVQSIFTAIETAVDERVARWTPDAKRAKA</sequence>
<dbReference type="InterPro" id="IPR036271">
    <property type="entry name" value="Tet_transcr_reg_TetR-rel_C_sf"/>
</dbReference>
<keyword evidence="4" id="KW-0804">Transcription</keyword>
<dbReference type="PROSITE" id="PS50977">
    <property type="entry name" value="HTH_TETR_2"/>
    <property type="match status" value="1"/>
</dbReference>
<reference evidence="8" key="1">
    <citation type="submission" date="2016-09" db="EMBL/GenBank/DDBJ databases">
        <authorList>
            <person name="Greninger A.L."/>
            <person name="Jerome K.R."/>
            <person name="Mcnair B."/>
            <person name="Wallis C."/>
            <person name="Fang F."/>
        </authorList>
    </citation>
    <scope>NUCLEOTIDE SEQUENCE [LARGE SCALE GENOMIC DNA]</scope>
    <source>
        <strain evidence="8">BC1_M4</strain>
    </source>
</reference>
<keyword evidence="8" id="KW-1185">Reference proteome</keyword>
<keyword evidence="1" id="KW-0678">Repressor</keyword>
<protein>
    <submittedName>
        <fullName evidence="7">TetR family transcriptional regulator</fullName>
    </submittedName>
</protein>
<evidence type="ECO:0000259" key="6">
    <source>
        <dbReference type="PROSITE" id="PS50977"/>
    </source>
</evidence>
<dbReference type="GO" id="GO:0045892">
    <property type="term" value="P:negative regulation of DNA-templated transcription"/>
    <property type="evidence" value="ECO:0007669"/>
    <property type="project" value="InterPro"/>
</dbReference>
<evidence type="ECO:0000256" key="3">
    <source>
        <dbReference type="ARBA" id="ARBA00023125"/>
    </source>
</evidence>
<evidence type="ECO:0000313" key="7">
    <source>
        <dbReference type="EMBL" id="ODR03867.1"/>
    </source>
</evidence>
<dbReference type="GO" id="GO:0000976">
    <property type="term" value="F:transcription cis-regulatory region binding"/>
    <property type="evidence" value="ECO:0007669"/>
    <property type="project" value="TreeGrafter"/>
</dbReference>
<dbReference type="OrthoDB" id="3291296at2"/>
<organism evidence="7 8">
    <name type="scientific">Mycobacterium sherrisii</name>
    <dbReference type="NCBI Taxonomy" id="243061"/>
    <lineage>
        <taxon>Bacteria</taxon>
        <taxon>Bacillati</taxon>
        <taxon>Actinomycetota</taxon>
        <taxon>Actinomycetes</taxon>
        <taxon>Mycobacteriales</taxon>
        <taxon>Mycobacteriaceae</taxon>
        <taxon>Mycobacterium</taxon>
        <taxon>Mycobacterium simiae complex</taxon>
    </lineage>
</organism>
<dbReference type="InterPro" id="IPR050109">
    <property type="entry name" value="HTH-type_TetR-like_transc_reg"/>
</dbReference>
<keyword evidence="3 5" id="KW-0238">DNA-binding</keyword>
<dbReference type="InterPro" id="IPR001647">
    <property type="entry name" value="HTH_TetR"/>
</dbReference>
<evidence type="ECO:0000256" key="5">
    <source>
        <dbReference type="PROSITE-ProRule" id="PRU00335"/>
    </source>
</evidence>
<dbReference type="PRINTS" id="PR00400">
    <property type="entry name" value="TETREPRESSOR"/>
</dbReference>
<dbReference type="InterPro" id="IPR004111">
    <property type="entry name" value="Repressor_TetR_C"/>
</dbReference>
<evidence type="ECO:0000256" key="2">
    <source>
        <dbReference type="ARBA" id="ARBA00023015"/>
    </source>
</evidence>
<dbReference type="InterPro" id="IPR009057">
    <property type="entry name" value="Homeodomain-like_sf"/>
</dbReference>
<gene>
    <name evidence="7" type="ORF">BHQ21_19800</name>
</gene>
<evidence type="ECO:0000256" key="4">
    <source>
        <dbReference type="ARBA" id="ARBA00023163"/>
    </source>
</evidence>
<dbReference type="PROSITE" id="PS01081">
    <property type="entry name" value="HTH_TETR_1"/>
    <property type="match status" value="1"/>
</dbReference>
<evidence type="ECO:0000313" key="8">
    <source>
        <dbReference type="Proteomes" id="UP000094224"/>
    </source>
</evidence>
<dbReference type="Pfam" id="PF02909">
    <property type="entry name" value="TetR_C_1"/>
    <property type="match status" value="1"/>
</dbReference>
<keyword evidence="2" id="KW-0805">Transcription regulation</keyword>
<feature type="DNA-binding region" description="H-T-H motif" evidence="5">
    <location>
        <begin position="31"/>
        <end position="50"/>
    </location>
</feature>
<evidence type="ECO:0000256" key="1">
    <source>
        <dbReference type="ARBA" id="ARBA00022491"/>
    </source>
</evidence>
<dbReference type="SUPFAM" id="SSF46689">
    <property type="entry name" value="Homeodomain-like"/>
    <property type="match status" value="1"/>
</dbReference>